<dbReference type="Proteomes" id="UP000293874">
    <property type="component" value="Unassembled WGS sequence"/>
</dbReference>
<dbReference type="RefSeq" id="WP_130540095.1">
    <property type="nucleotide sequence ID" value="NZ_CP042431.1"/>
</dbReference>
<protein>
    <submittedName>
        <fullName evidence="1">Uncharacterized protein YdeI (YjbR/CyaY-like superfamily)</fullName>
    </submittedName>
</protein>
<sequence length="193" mass="22365">MTKEITIIDPGSRTKWRSWLEKNHEKTGITIWVKIAKKNPEKRGLPYDAAVEEALCFGWIDSTTRSYDEAHFIQSFTVRKPKSPWSPINKERVKRLIRDGLMMPAGHNSIKAARANGYWSIMDEVEQLKVPADLQAAFRKNRKAEKFFETMSKSDKKLALKWLVLAQKQETREKRILALIENGNEGLKPKQLQ</sequence>
<proteinExistence type="predicted"/>
<dbReference type="EMBL" id="SGXA01000001">
    <property type="protein sequence ID" value="RZS75752.1"/>
    <property type="molecule type" value="Genomic_DNA"/>
</dbReference>
<dbReference type="OrthoDB" id="9796999at2"/>
<gene>
    <name evidence="1" type="ORF">EV199_1625</name>
</gene>
<dbReference type="AlphaFoldDB" id="A0A4Q7N435"/>
<organism evidence="1 2">
    <name type="scientific">Pseudobacter ginsenosidimutans</name>
    <dbReference type="NCBI Taxonomy" id="661488"/>
    <lineage>
        <taxon>Bacteria</taxon>
        <taxon>Pseudomonadati</taxon>
        <taxon>Bacteroidota</taxon>
        <taxon>Chitinophagia</taxon>
        <taxon>Chitinophagales</taxon>
        <taxon>Chitinophagaceae</taxon>
        <taxon>Pseudobacter</taxon>
    </lineage>
</organism>
<comment type="caution">
    <text evidence="1">The sequence shown here is derived from an EMBL/GenBank/DDBJ whole genome shotgun (WGS) entry which is preliminary data.</text>
</comment>
<name>A0A4Q7N435_9BACT</name>
<reference evidence="1 2" key="1">
    <citation type="submission" date="2019-02" db="EMBL/GenBank/DDBJ databases">
        <title>Genomic Encyclopedia of Type Strains, Phase IV (KMG-IV): sequencing the most valuable type-strain genomes for metagenomic binning, comparative biology and taxonomic classification.</title>
        <authorList>
            <person name="Goeker M."/>
        </authorList>
    </citation>
    <scope>NUCLEOTIDE SEQUENCE [LARGE SCALE GENOMIC DNA]</scope>
    <source>
        <strain evidence="1 2">DSM 18116</strain>
    </source>
</reference>
<evidence type="ECO:0000313" key="1">
    <source>
        <dbReference type="EMBL" id="RZS75752.1"/>
    </source>
</evidence>
<keyword evidence="2" id="KW-1185">Reference proteome</keyword>
<dbReference type="Pfam" id="PF13376">
    <property type="entry name" value="OmdA"/>
    <property type="match status" value="1"/>
</dbReference>
<evidence type="ECO:0000313" key="2">
    <source>
        <dbReference type="Proteomes" id="UP000293874"/>
    </source>
</evidence>
<accession>A0A4Q7N435</accession>